<dbReference type="Pfam" id="PF05028">
    <property type="entry name" value="PARG_cat_C"/>
    <property type="match status" value="1"/>
</dbReference>
<evidence type="ECO:0000256" key="3">
    <source>
        <dbReference type="ARBA" id="ARBA00022801"/>
    </source>
</evidence>
<comment type="caution">
    <text evidence="8">The sequence shown here is derived from an EMBL/GenBank/DDBJ whole genome shotgun (WGS) entry which is preliminary data.</text>
</comment>
<dbReference type="GO" id="GO:0005737">
    <property type="term" value="C:cytoplasm"/>
    <property type="evidence" value="ECO:0007669"/>
    <property type="project" value="TreeGrafter"/>
</dbReference>
<dbReference type="Proteomes" id="UP001187415">
    <property type="component" value="Unassembled WGS sequence"/>
</dbReference>
<dbReference type="InterPro" id="IPR007724">
    <property type="entry name" value="Poly_GlycHdrlase"/>
</dbReference>
<dbReference type="GO" id="GO:1990966">
    <property type="term" value="P:ATP generation from poly-ADP-D-ribose"/>
    <property type="evidence" value="ECO:0007669"/>
    <property type="project" value="TreeGrafter"/>
</dbReference>
<dbReference type="PANTHER" id="PTHR12837">
    <property type="entry name" value="POLY ADP-RIBOSE GLYCOHYDROLASE"/>
    <property type="match status" value="1"/>
</dbReference>
<evidence type="ECO:0000256" key="4">
    <source>
        <dbReference type="PIRSR" id="PIRSR607724-1"/>
    </source>
</evidence>
<evidence type="ECO:0000259" key="6">
    <source>
        <dbReference type="Pfam" id="PF05028"/>
    </source>
</evidence>
<evidence type="ECO:0000256" key="2">
    <source>
        <dbReference type="ARBA" id="ARBA00012255"/>
    </source>
</evidence>
<proteinExistence type="inferred from homology"/>
<evidence type="ECO:0000256" key="5">
    <source>
        <dbReference type="SAM" id="MobiDB-lite"/>
    </source>
</evidence>
<dbReference type="GO" id="GO:0005975">
    <property type="term" value="P:carbohydrate metabolic process"/>
    <property type="evidence" value="ECO:0007669"/>
    <property type="project" value="InterPro"/>
</dbReference>
<dbReference type="InterPro" id="IPR048362">
    <property type="entry name" value="PARG_helical"/>
</dbReference>
<dbReference type="Pfam" id="PF20811">
    <property type="entry name" value="PARG_cat_N"/>
    <property type="match status" value="1"/>
</dbReference>
<evidence type="ECO:0000313" key="9">
    <source>
        <dbReference type="Proteomes" id="UP001187415"/>
    </source>
</evidence>
<feature type="active site" evidence="4">
    <location>
        <position position="369"/>
    </location>
</feature>
<keyword evidence="3" id="KW-0378">Hydrolase</keyword>
<feature type="domain" description="PARG helical" evidence="7">
    <location>
        <begin position="216"/>
        <end position="329"/>
    </location>
</feature>
<reference evidence="8" key="1">
    <citation type="submission" date="2023-07" db="EMBL/GenBank/DDBJ databases">
        <title>Chromosome-level Genome Assembly of Striped Snakehead (Channa striata).</title>
        <authorList>
            <person name="Liu H."/>
        </authorList>
    </citation>
    <scope>NUCLEOTIDE SEQUENCE</scope>
    <source>
        <strain evidence="8">Gz</strain>
        <tissue evidence="8">Muscle</tissue>
    </source>
</reference>
<feature type="active site" evidence="4">
    <location>
        <position position="388"/>
    </location>
</feature>
<feature type="region of interest" description="Disordered" evidence="5">
    <location>
        <begin position="43"/>
        <end position="84"/>
    </location>
</feature>
<dbReference type="GO" id="GO:0009225">
    <property type="term" value="P:nucleotide-sugar metabolic process"/>
    <property type="evidence" value="ECO:0007669"/>
    <property type="project" value="TreeGrafter"/>
</dbReference>
<dbReference type="InterPro" id="IPR046372">
    <property type="entry name" value="PARG_cat_C"/>
</dbReference>
<dbReference type="AlphaFoldDB" id="A0AA88IPQ7"/>
<evidence type="ECO:0000313" key="8">
    <source>
        <dbReference type="EMBL" id="KAK2818553.1"/>
    </source>
</evidence>
<evidence type="ECO:0000259" key="7">
    <source>
        <dbReference type="Pfam" id="PF20811"/>
    </source>
</evidence>
<feature type="domain" description="PARG catalytic Macro" evidence="6">
    <location>
        <begin position="338"/>
        <end position="537"/>
    </location>
</feature>
<keyword evidence="9" id="KW-1185">Reference proteome</keyword>
<comment type="similarity">
    <text evidence="1">Belongs to the poly(ADP-ribose) glycohydrolase family.</text>
</comment>
<sequence>MRRFTRSHFRFSAAVNTNPCALSDRTPGSVFRPATRVQLIQRSPEVKDVQASAPERQFPASDTTDEGSRQAAGSEPRREEVSSSLCPLRDLRTLQQCDTKLGELTFSLTHTVLVDVAAFNKGKMLLAQEGRDMWHSNFVKMPCSPSSFMVKSGMMKSPSQVKRWEVICKQLKALASKTEVDVERVQEAILKYNPKYKTEWSFDALSSFVQSIPKPENYSCSLFPKIAALALDLPKHVKKGIPLLRSGQTAAVTLSQLQIACLLANAFFCTFPHRNTSKPNSEYHGYPSINFTSLFGKWSQRSKEKLRAVMHYFKVVTETKPKGLVTFQRQCLKDVDRPDWKSCAASMPKLHVTSGGSIEAEGTGLLQVDFAACQIGGGVLGSGLLQEEILFLMNPELIVARLFTEKLADNESLIITGSQKFSCYSGFRDSFEWAGPHYDTLKRDNWARLERQIVAIDALHFKHRSEQYNMSKINRELNKAFCGFKGQGHETPDIATGKWGCGAFNGDPELKALIQLMAAGKARRGLAFFTFRDETLKRNLEQIYTLLVKREITVGQLYELLENYCAILRAQPGDHVDLFKFIENTLGPSRSLL</sequence>
<accession>A0AA88IPQ7</accession>
<evidence type="ECO:0000256" key="1">
    <source>
        <dbReference type="ARBA" id="ARBA00009545"/>
    </source>
</evidence>
<protein>
    <recommendedName>
        <fullName evidence="2">poly(ADP-ribose) glycohydrolase</fullName>
        <ecNumber evidence="2">3.2.1.143</ecNumber>
    </recommendedName>
</protein>
<dbReference type="GO" id="GO:0004649">
    <property type="term" value="F:poly(ADP-ribose) glycohydrolase activity"/>
    <property type="evidence" value="ECO:0007669"/>
    <property type="project" value="UniProtKB-EC"/>
</dbReference>
<dbReference type="EC" id="3.2.1.143" evidence="2"/>
<organism evidence="8 9">
    <name type="scientific">Channa striata</name>
    <name type="common">Snakehead murrel</name>
    <name type="synonym">Ophicephalus striatus</name>
    <dbReference type="NCBI Taxonomy" id="64152"/>
    <lineage>
        <taxon>Eukaryota</taxon>
        <taxon>Metazoa</taxon>
        <taxon>Chordata</taxon>
        <taxon>Craniata</taxon>
        <taxon>Vertebrata</taxon>
        <taxon>Euteleostomi</taxon>
        <taxon>Actinopterygii</taxon>
        <taxon>Neopterygii</taxon>
        <taxon>Teleostei</taxon>
        <taxon>Neoteleostei</taxon>
        <taxon>Acanthomorphata</taxon>
        <taxon>Anabantaria</taxon>
        <taxon>Anabantiformes</taxon>
        <taxon>Channoidei</taxon>
        <taxon>Channidae</taxon>
        <taxon>Channa</taxon>
    </lineage>
</organism>
<dbReference type="GO" id="GO:0006282">
    <property type="term" value="P:regulation of DNA repair"/>
    <property type="evidence" value="ECO:0007669"/>
    <property type="project" value="InterPro"/>
</dbReference>
<name>A0AA88IPQ7_CHASR</name>
<dbReference type="GO" id="GO:0005634">
    <property type="term" value="C:nucleus"/>
    <property type="evidence" value="ECO:0007669"/>
    <property type="project" value="TreeGrafter"/>
</dbReference>
<feature type="active site" evidence="4">
    <location>
        <position position="387"/>
    </location>
</feature>
<gene>
    <name evidence="8" type="ORF">Q5P01_024114</name>
</gene>
<dbReference type="PANTHER" id="PTHR12837:SF9">
    <property type="entry name" value="POLY(ADP-RIBOSE) GLYCOHYDROLASE"/>
    <property type="match status" value="1"/>
</dbReference>
<dbReference type="EMBL" id="JAUPFM010000020">
    <property type="protein sequence ID" value="KAK2818553.1"/>
    <property type="molecule type" value="Genomic_DNA"/>
</dbReference>